<reference evidence="3" key="1">
    <citation type="submission" date="2017-10" db="EMBL/GenBank/DDBJ databases">
        <title>Completed PacBio SMRT sequence of Methylosinus trichosporium OB3b reveals presence of a third large plasmid.</title>
        <authorList>
            <person name="Charles T.C."/>
            <person name="Lynch M.D.J."/>
            <person name="Heil J.R."/>
            <person name="Cheng J."/>
        </authorList>
    </citation>
    <scope>NUCLEOTIDE SEQUENCE [LARGE SCALE GENOMIC DNA]</scope>
    <source>
        <strain evidence="3">OB3b</strain>
    </source>
</reference>
<dbReference type="EMBL" id="CP023737">
    <property type="protein sequence ID" value="ATQ67892.1"/>
    <property type="molecule type" value="Genomic_DNA"/>
</dbReference>
<sequence>MTEDRTSPPLLARRWRRERSEDESDAVGRAERDLKALIDRAPRIVHRRIDERIEDIRIEDVAVGDLLLARAGEVASSWR</sequence>
<keyword evidence="3" id="KW-1185">Reference proteome</keyword>
<name>A0A2D2CYT3_METT3</name>
<evidence type="ECO:0000313" key="2">
    <source>
        <dbReference type="EMBL" id="ATQ67892.1"/>
    </source>
</evidence>
<dbReference type="Proteomes" id="UP000230709">
    <property type="component" value="Chromosome"/>
</dbReference>
<proteinExistence type="predicted"/>
<evidence type="ECO:0000313" key="3">
    <source>
        <dbReference type="Proteomes" id="UP000230709"/>
    </source>
</evidence>
<organism evidence="2 3">
    <name type="scientific">Methylosinus trichosporium (strain ATCC 35070 / NCIMB 11131 / UNIQEM 75 / OB3b)</name>
    <dbReference type="NCBI Taxonomy" id="595536"/>
    <lineage>
        <taxon>Bacteria</taxon>
        <taxon>Pseudomonadati</taxon>
        <taxon>Pseudomonadota</taxon>
        <taxon>Alphaproteobacteria</taxon>
        <taxon>Hyphomicrobiales</taxon>
        <taxon>Methylocystaceae</taxon>
        <taxon>Methylosinus</taxon>
    </lineage>
</organism>
<dbReference type="KEGG" id="mtw:CQW49_08315"/>
<protein>
    <submittedName>
        <fullName evidence="2">Uncharacterized protein</fullName>
    </submittedName>
</protein>
<feature type="region of interest" description="Disordered" evidence="1">
    <location>
        <begin position="1"/>
        <end position="25"/>
    </location>
</feature>
<accession>A0A2D2CYT3</accession>
<evidence type="ECO:0000256" key="1">
    <source>
        <dbReference type="SAM" id="MobiDB-lite"/>
    </source>
</evidence>
<gene>
    <name evidence="2" type="ORF">CQW49_08315</name>
</gene>
<dbReference type="AlphaFoldDB" id="A0A2D2CYT3"/>